<dbReference type="InterPro" id="IPR016032">
    <property type="entry name" value="Sig_transdc_resp-reg_C-effctor"/>
</dbReference>
<evidence type="ECO:0000313" key="7">
    <source>
        <dbReference type="Proteomes" id="UP000317839"/>
    </source>
</evidence>
<dbReference type="GO" id="GO:0003677">
    <property type="term" value="F:DNA binding"/>
    <property type="evidence" value="ECO:0007669"/>
    <property type="project" value="UniProtKB-UniRule"/>
</dbReference>
<accession>A0A545T462</accession>
<dbReference type="Gene3D" id="1.10.10.10">
    <property type="entry name" value="Winged helix-like DNA-binding domain superfamily/Winged helix DNA-binding domain"/>
    <property type="match status" value="1"/>
</dbReference>
<feature type="domain" description="OmpR/PhoB-type" evidence="4">
    <location>
        <begin position="4"/>
        <end position="102"/>
    </location>
</feature>
<dbReference type="AlphaFoldDB" id="A0A545T462"/>
<feature type="DNA-binding region" description="OmpR/PhoB-type" evidence="3">
    <location>
        <begin position="4"/>
        <end position="102"/>
    </location>
</feature>
<dbReference type="PROSITE" id="PS51755">
    <property type="entry name" value="OMPR_PHOB"/>
    <property type="match status" value="1"/>
</dbReference>
<evidence type="ECO:0000256" key="3">
    <source>
        <dbReference type="PROSITE-ProRule" id="PRU01091"/>
    </source>
</evidence>
<comment type="caution">
    <text evidence="5">The sequence shown here is derived from an EMBL/GenBank/DDBJ whole genome shotgun (WGS) entry which is preliminary data.</text>
</comment>
<dbReference type="Pfam" id="PF00486">
    <property type="entry name" value="Trans_reg_C"/>
    <property type="match status" value="1"/>
</dbReference>
<dbReference type="InterPro" id="IPR036388">
    <property type="entry name" value="WH-like_DNA-bd_sf"/>
</dbReference>
<dbReference type="GO" id="GO:0006355">
    <property type="term" value="P:regulation of DNA-templated transcription"/>
    <property type="evidence" value="ECO:0007669"/>
    <property type="project" value="InterPro"/>
</dbReference>
<dbReference type="GO" id="GO:0000160">
    <property type="term" value="P:phosphorelay signal transduction system"/>
    <property type="evidence" value="ECO:0007669"/>
    <property type="project" value="InterPro"/>
</dbReference>
<keyword evidence="2 3" id="KW-0238">DNA-binding</keyword>
<dbReference type="EMBL" id="VIKR01000005">
    <property type="protein sequence ID" value="TQV72009.1"/>
    <property type="molecule type" value="Genomic_DNA"/>
</dbReference>
<evidence type="ECO:0000313" key="6">
    <source>
        <dbReference type="EMBL" id="TQV72062.1"/>
    </source>
</evidence>
<evidence type="ECO:0000259" key="4">
    <source>
        <dbReference type="PROSITE" id="PS51755"/>
    </source>
</evidence>
<evidence type="ECO:0000256" key="1">
    <source>
        <dbReference type="ARBA" id="ARBA00009820"/>
    </source>
</evidence>
<keyword evidence="7" id="KW-1185">Reference proteome</keyword>
<name>A0A545T462_9GAMM</name>
<dbReference type="PANTHER" id="PTHR36842">
    <property type="entry name" value="PROTEIN TOLB HOMOLOG"/>
    <property type="match status" value="1"/>
</dbReference>
<dbReference type="SUPFAM" id="SSF46894">
    <property type="entry name" value="C-terminal effector domain of the bipartite response regulators"/>
    <property type="match status" value="1"/>
</dbReference>
<dbReference type="Pfam" id="PF07676">
    <property type="entry name" value="PD40"/>
    <property type="match status" value="2"/>
</dbReference>
<dbReference type="SUPFAM" id="SSF82171">
    <property type="entry name" value="DPP6 N-terminal domain-like"/>
    <property type="match status" value="2"/>
</dbReference>
<sequence length="688" mass="79420">MAVKTQLQIGKLVFDVKAHQMMLGDTKLQVEPKVMEVIQYFHEKQNQVVTREDLLKVVWDHQVVSDNAVTRCVSQVRKLIEQEPDNIANIETIPRVGYRLNLKGSVGDRVKSFTFRDIPFDTTIFKVATFVFFSLALFANYFYDLLNRPIDIDAVVVETLTELPGVERNPRLSPDGERLAFKYRHRDSESYHLYLMNLENREFYPVVEGEQVILNFAWSPDSRTLLLSRWNNQHERQCEIHLLSLSSSYQVASQEKIVDCGDRAFPYLVWHPASDKFYFNDRKSLDRPYAVFSYSLTSKRISQVTLPPQNGNSRGDFSVFGGANNHRLAVLRYRPTHDHQLNIYDMDNDSLLSQQFLAAEFDEVSWFGGSDDLLIKQADKLYRYDLESQEKTLVYPVGQATGDFSVSANDEQVFFVTGQADRNLVKYQLDHPQKPELLSSSTAFEQRPSFANRSLKIAYFSNQTGSNQIWIRESNGDHRQLSQSPVSLANTRLSWAPDDQSILFEFNDEIFAIDTENGKIERLIERFHRPYVSQWSNKGDAILYSSEKTGEWQIWQLDLATGEHSPITTKGGYSAAQSTDGFVYFSRLHEPGMWRLKPENKDVQPELVIEDFEVINWMSWQMSADGIYYVRNRANEKGVFFFDFAAQESTQIFPILANHSATFSIKDNEILLTIQSNAESKIQMIRLK</sequence>
<dbReference type="OrthoDB" id="5693682at2"/>
<evidence type="ECO:0000313" key="5">
    <source>
        <dbReference type="EMBL" id="TQV72009.1"/>
    </source>
</evidence>
<evidence type="ECO:0000256" key="2">
    <source>
        <dbReference type="ARBA" id="ARBA00023125"/>
    </source>
</evidence>
<dbReference type="InterPro" id="IPR011042">
    <property type="entry name" value="6-blade_b-propeller_TolB-like"/>
</dbReference>
<comment type="similarity">
    <text evidence="1">Belongs to the TolB family.</text>
</comment>
<gene>
    <name evidence="5" type="ORF">FLL45_17450</name>
    <name evidence="6" type="ORF">FLL45_17730</name>
</gene>
<dbReference type="Proteomes" id="UP000317839">
    <property type="component" value="Unassembled WGS sequence"/>
</dbReference>
<reference evidence="5 7" key="1">
    <citation type="submission" date="2019-06" db="EMBL/GenBank/DDBJ databases">
        <title>Draft genome of Aliikangiella marina GYP-15.</title>
        <authorList>
            <person name="Wang G."/>
        </authorList>
    </citation>
    <scope>NUCLEOTIDE SEQUENCE [LARGE SCALE GENOMIC DNA]</scope>
    <source>
        <strain evidence="5 7">GYP-15</strain>
    </source>
</reference>
<dbReference type="SMART" id="SM00862">
    <property type="entry name" value="Trans_reg_C"/>
    <property type="match status" value="1"/>
</dbReference>
<dbReference type="EMBL" id="VIKR01000005">
    <property type="protein sequence ID" value="TQV72062.1"/>
    <property type="molecule type" value="Genomic_DNA"/>
</dbReference>
<dbReference type="RefSeq" id="WP_142943389.1">
    <property type="nucleotide sequence ID" value="NZ_VIKR01000005.1"/>
</dbReference>
<protein>
    <recommendedName>
        <fullName evidence="4">OmpR/PhoB-type domain-containing protein</fullName>
    </recommendedName>
</protein>
<organism evidence="5 7">
    <name type="scientific">Aliikangiella marina</name>
    <dbReference type="NCBI Taxonomy" id="1712262"/>
    <lineage>
        <taxon>Bacteria</taxon>
        <taxon>Pseudomonadati</taxon>
        <taxon>Pseudomonadota</taxon>
        <taxon>Gammaproteobacteria</taxon>
        <taxon>Oceanospirillales</taxon>
        <taxon>Pleioneaceae</taxon>
        <taxon>Aliikangiella</taxon>
    </lineage>
</organism>
<proteinExistence type="inferred from homology"/>
<dbReference type="InterPro" id="IPR001867">
    <property type="entry name" value="OmpR/PhoB-type_DNA-bd"/>
</dbReference>
<dbReference type="PANTHER" id="PTHR36842:SF2">
    <property type="entry name" value="SLR0505 PROTEIN"/>
    <property type="match status" value="1"/>
</dbReference>
<dbReference type="InterPro" id="IPR011659">
    <property type="entry name" value="WD40"/>
</dbReference>
<dbReference type="Gene3D" id="2.120.10.30">
    <property type="entry name" value="TolB, C-terminal domain"/>
    <property type="match status" value="2"/>
</dbReference>
<dbReference type="CDD" id="cd00383">
    <property type="entry name" value="trans_reg_C"/>
    <property type="match status" value="1"/>
</dbReference>